<reference evidence="7 8" key="1">
    <citation type="journal article" date="2018" name="Nat. Biotechnol.">
        <title>A standardized bacterial taxonomy based on genome phylogeny substantially revises the tree of life.</title>
        <authorList>
            <person name="Parks D.H."/>
            <person name="Chuvochina M."/>
            <person name="Waite D.W."/>
            <person name="Rinke C."/>
            <person name="Skarshewski A."/>
            <person name="Chaumeil P.A."/>
            <person name="Hugenholtz P."/>
        </authorList>
    </citation>
    <scope>NUCLEOTIDE SEQUENCE [LARGE SCALE GENOMIC DNA]</scope>
    <source>
        <strain evidence="7">UBA9015</strain>
    </source>
</reference>
<dbReference type="GO" id="GO:0005886">
    <property type="term" value="C:plasma membrane"/>
    <property type="evidence" value="ECO:0007669"/>
    <property type="project" value="TreeGrafter"/>
</dbReference>
<comment type="subcellular location">
    <subcellularLocation>
        <location evidence="1">Membrane</location>
        <topology evidence="1">Multi-pass membrane protein</topology>
    </subcellularLocation>
</comment>
<organism evidence="7 8">
    <name type="scientific">Sphingomonas bacterium</name>
    <dbReference type="NCBI Taxonomy" id="1895847"/>
    <lineage>
        <taxon>Bacteria</taxon>
        <taxon>Pseudomonadati</taxon>
        <taxon>Pseudomonadota</taxon>
        <taxon>Alphaproteobacteria</taxon>
        <taxon>Sphingomonadales</taxon>
        <taxon>Sphingomonadaceae</taxon>
        <taxon>Sphingomonas</taxon>
    </lineage>
</organism>
<feature type="transmembrane region" description="Helical" evidence="6">
    <location>
        <begin position="85"/>
        <end position="104"/>
    </location>
</feature>
<feature type="transmembrane region" description="Helical" evidence="6">
    <location>
        <begin position="55"/>
        <end position="73"/>
    </location>
</feature>
<evidence type="ECO:0000256" key="5">
    <source>
        <dbReference type="ARBA" id="ARBA00023136"/>
    </source>
</evidence>
<dbReference type="EMBL" id="DOYJ01000337">
    <property type="protein sequence ID" value="HCB76876.1"/>
    <property type="molecule type" value="Genomic_DNA"/>
</dbReference>
<dbReference type="InterPro" id="IPR006214">
    <property type="entry name" value="Bax_inhibitor_1-related"/>
</dbReference>
<evidence type="ECO:0000313" key="8">
    <source>
        <dbReference type="Proteomes" id="UP000262699"/>
    </source>
</evidence>
<evidence type="ECO:0000256" key="1">
    <source>
        <dbReference type="ARBA" id="ARBA00004141"/>
    </source>
</evidence>
<name>A0A3D0WDW4_9SPHN</name>
<dbReference type="CDD" id="cd10432">
    <property type="entry name" value="BI-1-like_bacterial"/>
    <property type="match status" value="1"/>
</dbReference>
<dbReference type="PANTHER" id="PTHR23291">
    <property type="entry name" value="BAX INHIBITOR-RELATED"/>
    <property type="match status" value="1"/>
</dbReference>
<gene>
    <name evidence="7" type="ORF">DEP91_12025</name>
</gene>
<keyword evidence="3 6" id="KW-0812">Transmembrane</keyword>
<dbReference type="AlphaFoldDB" id="A0A3D0WDW4"/>
<feature type="transmembrane region" description="Helical" evidence="6">
    <location>
        <begin position="165"/>
        <end position="182"/>
    </location>
</feature>
<comment type="caution">
    <text evidence="7">The sequence shown here is derived from an EMBL/GenBank/DDBJ whole genome shotgun (WGS) entry which is preliminary data.</text>
</comment>
<feature type="transmembrane region" description="Helical" evidence="6">
    <location>
        <begin position="141"/>
        <end position="159"/>
    </location>
</feature>
<dbReference type="Proteomes" id="UP000262699">
    <property type="component" value="Unassembled WGS sequence"/>
</dbReference>
<dbReference type="PANTHER" id="PTHR23291:SF50">
    <property type="entry name" value="PROTEIN LIFEGUARD 4"/>
    <property type="match status" value="1"/>
</dbReference>
<evidence type="ECO:0000256" key="6">
    <source>
        <dbReference type="RuleBase" id="RU004379"/>
    </source>
</evidence>
<feature type="non-terminal residue" evidence="7">
    <location>
        <position position="1"/>
    </location>
</feature>
<evidence type="ECO:0000313" key="7">
    <source>
        <dbReference type="EMBL" id="HCB76876.1"/>
    </source>
</evidence>
<evidence type="ECO:0000256" key="3">
    <source>
        <dbReference type="ARBA" id="ARBA00022692"/>
    </source>
</evidence>
<feature type="transmembrane region" description="Helical" evidence="6">
    <location>
        <begin position="24"/>
        <end position="43"/>
    </location>
</feature>
<proteinExistence type="inferred from homology"/>
<keyword evidence="5 6" id="KW-0472">Membrane</keyword>
<sequence>PYAARAGSRDAAYDAGLRSYMLSVYNYMASGVLLTGIVALLFANSGMAAAVLGTPLRWVIALAPLGFVMVMSFGMNKLSTGTLKALFFAFAAVMGLSMSSIFFVYTGASIAITFFATTVAFLSLSLYGYTTKRNLSGLGTFLIMGLVGLIVASLANLWFQSPVMSLVISAIGVLLFAGLTAYDTQRIKSMYDWVAGTDMMGKVVIMGALSLYLDFVNMFQFLLSFMGSRD</sequence>
<evidence type="ECO:0000256" key="4">
    <source>
        <dbReference type="ARBA" id="ARBA00022989"/>
    </source>
</evidence>
<dbReference type="Pfam" id="PF01027">
    <property type="entry name" value="Bax1-I"/>
    <property type="match status" value="1"/>
</dbReference>
<evidence type="ECO:0000256" key="2">
    <source>
        <dbReference type="ARBA" id="ARBA00010350"/>
    </source>
</evidence>
<accession>A0A3D0WDW4</accession>
<comment type="similarity">
    <text evidence="2 6">Belongs to the BI1 family.</text>
</comment>
<keyword evidence="4 6" id="KW-1133">Transmembrane helix</keyword>
<protein>
    <recommendedName>
        <fullName evidence="9">BAX inhibitor (BI)-1/YccA family protein</fullName>
    </recommendedName>
</protein>
<feature type="transmembrane region" description="Helical" evidence="6">
    <location>
        <begin position="110"/>
        <end position="129"/>
    </location>
</feature>
<feature type="transmembrane region" description="Helical" evidence="6">
    <location>
        <begin position="203"/>
        <end position="223"/>
    </location>
</feature>
<evidence type="ECO:0008006" key="9">
    <source>
        <dbReference type="Google" id="ProtNLM"/>
    </source>
</evidence>